<dbReference type="Pfam" id="PF00929">
    <property type="entry name" value="RNase_T"/>
    <property type="match status" value="1"/>
</dbReference>
<dbReference type="PANTHER" id="PTHR30231:SF4">
    <property type="entry name" value="PROTEIN NEN2"/>
    <property type="match status" value="1"/>
</dbReference>
<dbReference type="EMBL" id="RHIB01000001">
    <property type="protein sequence ID" value="RNA69408.1"/>
    <property type="molecule type" value="Genomic_DNA"/>
</dbReference>
<name>A0A3M7TUS9_9BACI</name>
<dbReference type="PANTHER" id="PTHR30231">
    <property type="entry name" value="DNA POLYMERASE III SUBUNIT EPSILON"/>
    <property type="match status" value="1"/>
</dbReference>
<dbReference type="InterPro" id="IPR012337">
    <property type="entry name" value="RNaseH-like_sf"/>
</dbReference>
<dbReference type="NCBIfam" id="TIGR00573">
    <property type="entry name" value="dnaq"/>
    <property type="match status" value="1"/>
</dbReference>
<protein>
    <submittedName>
        <fullName evidence="5">3'-5' exonuclease</fullName>
    </submittedName>
</protein>
<reference evidence="5 6" key="1">
    <citation type="submission" date="2018-10" db="EMBL/GenBank/DDBJ databases">
        <title>Bacillus Keqinensis sp. nov., a moderately halophilic bacterium isolated from a saline-alkaline lake.</title>
        <authorList>
            <person name="Wang H."/>
        </authorList>
    </citation>
    <scope>NUCLEOTIDE SEQUENCE [LARGE SCALE GENOMIC DNA]</scope>
    <source>
        <strain evidence="5 6">KQ-3</strain>
    </source>
</reference>
<dbReference type="GO" id="GO:0005829">
    <property type="term" value="C:cytosol"/>
    <property type="evidence" value="ECO:0007669"/>
    <property type="project" value="TreeGrafter"/>
</dbReference>
<dbReference type="GO" id="GO:0006260">
    <property type="term" value="P:DNA replication"/>
    <property type="evidence" value="ECO:0007669"/>
    <property type="project" value="InterPro"/>
</dbReference>
<dbReference type="InterPro" id="IPR006054">
    <property type="entry name" value="DnaQ"/>
</dbReference>
<evidence type="ECO:0000259" key="4">
    <source>
        <dbReference type="SMART" id="SM00479"/>
    </source>
</evidence>
<dbReference type="GO" id="GO:0003677">
    <property type="term" value="F:DNA binding"/>
    <property type="evidence" value="ECO:0007669"/>
    <property type="project" value="InterPro"/>
</dbReference>
<dbReference type="InterPro" id="IPR036397">
    <property type="entry name" value="RNaseH_sf"/>
</dbReference>
<keyword evidence="2" id="KW-0378">Hydrolase</keyword>
<proteinExistence type="predicted"/>
<evidence type="ECO:0000313" key="6">
    <source>
        <dbReference type="Proteomes" id="UP000278746"/>
    </source>
</evidence>
<dbReference type="GO" id="GO:0003887">
    <property type="term" value="F:DNA-directed DNA polymerase activity"/>
    <property type="evidence" value="ECO:0007669"/>
    <property type="project" value="InterPro"/>
</dbReference>
<evidence type="ECO:0000256" key="3">
    <source>
        <dbReference type="ARBA" id="ARBA00022839"/>
    </source>
</evidence>
<keyword evidence="3 5" id="KW-0269">Exonuclease</keyword>
<dbReference type="GO" id="GO:0008408">
    <property type="term" value="F:3'-5' exonuclease activity"/>
    <property type="evidence" value="ECO:0007669"/>
    <property type="project" value="TreeGrafter"/>
</dbReference>
<evidence type="ECO:0000313" key="5">
    <source>
        <dbReference type="EMBL" id="RNA69408.1"/>
    </source>
</evidence>
<evidence type="ECO:0000256" key="1">
    <source>
        <dbReference type="ARBA" id="ARBA00022722"/>
    </source>
</evidence>
<dbReference type="SMART" id="SM00479">
    <property type="entry name" value="EXOIII"/>
    <property type="match status" value="1"/>
</dbReference>
<evidence type="ECO:0000256" key="2">
    <source>
        <dbReference type="ARBA" id="ARBA00022801"/>
    </source>
</evidence>
<dbReference type="AlphaFoldDB" id="A0A3M7TUS9"/>
<dbReference type="Proteomes" id="UP000278746">
    <property type="component" value="Unassembled WGS sequence"/>
</dbReference>
<dbReference type="CDD" id="cd06127">
    <property type="entry name" value="DEDDh"/>
    <property type="match status" value="1"/>
</dbReference>
<comment type="caution">
    <text evidence="5">The sequence shown here is derived from an EMBL/GenBank/DDBJ whole genome shotgun (WGS) entry which is preliminary data.</text>
</comment>
<dbReference type="FunFam" id="3.30.420.10:FF:000045">
    <property type="entry name" value="3'-5' exonuclease DinG"/>
    <property type="match status" value="1"/>
</dbReference>
<keyword evidence="6" id="KW-1185">Reference proteome</keyword>
<sequence length="251" mass="29412">MQVSVLHYLRYIMLDIHLFHSMKRGWIFKNRPLYNALIHELNDIEPEGNIDDVALDDLTYTVFDLETTGFFPRMGDEVISIGAMKVNVNHIRFPEHFYEVVRPFKPVSEDVMKLTGLTNKEIKGGESFLIAFFRFVQFMSNTVLVAYPASFDIVFLKELSKRWGIKTFAPYYIDAYEIANFLYPDEKNNLDRVIKRVGVEERERHHALNDAHMTADLFLHFVEELKKRGITTYGELNNKIGKDRRNPVLRS</sequence>
<accession>A0A3M7TUS9</accession>
<dbReference type="InterPro" id="IPR013520">
    <property type="entry name" value="Ribonucl_H"/>
</dbReference>
<organism evidence="5 6">
    <name type="scientific">Alteribacter keqinensis</name>
    <dbReference type="NCBI Taxonomy" id="2483800"/>
    <lineage>
        <taxon>Bacteria</taxon>
        <taxon>Bacillati</taxon>
        <taxon>Bacillota</taxon>
        <taxon>Bacilli</taxon>
        <taxon>Bacillales</taxon>
        <taxon>Bacillaceae</taxon>
        <taxon>Alteribacter</taxon>
    </lineage>
</organism>
<gene>
    <name evidence="5" type="ORF">EBO34_05580</name>
</gene>
<feature type="domain" description="Exonuclease" evidence="4">
    <location>
        <begin position="59"/>
        <end position="227"/>
    </location>
</feature>
<dbReference type="SUPFAM" id="SSF53098">
    <property type="entry name" value="Ribonuclease H-like"/>
    <property type="match status" value="1"/>
</dbReference>
<dbReference type="Gene3D" id="3.30.420.10">
    <property type="entry name" value="Ribonuclease H-like superfamily/Ribonuclease H"/>
    <property type="match status" value="1"/>
</dbReference>
<keyword evidence="1" id="KW-0540">Nuclease</keyword>